<evidence type="ECO:0000313" key="4">
    <source>
        <dbReference type="EMBL" id="PPQ40851.1"/>
    </source>
</evidence>
<feature type="region of interest" description="Disordered" evidence="1">
    <location>
        <begin position="226"/>
        <end position="293"/>
    </location>
</feature>
<dbReference type="InterPro" id="IPR051702">
    <property type="entry name" value="SH3_domain_YSC84-like"/>
</dbReference>
<feature type="signal peptide" evidence="2">
    <location>
        <begin position="1"/>
        <end position="21"/>
    </location>
</feature>
<reference evidence="4 5" key="1">
    <citation type="journal article" date="2018" name="Arch. Microbiol.">
        <title>New insights into the metabolic potential of the phototrophic purple bacterium Rhodopila globiformis DSM 161(T) from its draft genome sequence and evidence for a vanadium-dependent nitrogenase.</title>
        <authorList>
            <person name="Imhoff J.F."/>
            <person name="Rahn T."/>
            <person name="Kunzel S."/>
            <person name="Neulinger S.C."/>
        </authorList>
    </citation>
    <scope>NUCLEOTIDE SEQUENCE [LARGE SCALE GENOMIC DNA]</scope>
    <source>
        <strain evidence="4 5">DSM 161</strain>
    </source>
</reference>
<keyword evidence="5" id="KW-1185">Reference proteome</keyword>
<evidence type="ECO:0000259" key="3">
    <source>
        <dbReference type="Pfam" id="PF04366"/>
    </source>
</evidence>
<dbReference type="CDD" id="cd11524">
    <property type="entry name" value="SYLF"/>
    <property type="match status" value="1"/>
</dbReference>
<dbReference type="GO" id="GO:0035091">
    <property type="term" value="F:phosphatidylinositol binding"/>
    <property type="evidence" value="ECO:0007669"/>
    <property type="project" value="TreeGrafter"/>
</dbReference>
<dbReference type="EMBL" id="NHRY01000006">
    <property type="protein sequence ID" value="PPQ40851.1"/>
    <property type="molecule type" value="Genomic_DNA"/>
</dbReference>
<feature type="domain" description="Ysc84 actin-binding" evidence="3">
    <location>
        <begin position="101"/>
        <end position="222"/>
    </location>
</feature>
<feature type="chain" id="PRO_5015511025" description="Ysc84 actin-binding domain-containing protein" evidence="2">
    <location>
        <begin position="22"/>
        <end position="293"/>
    </location>
</feature>
<dbReference type="AlphaFoldDB" id="A0A2S6NPG3"/>
<dbReference type="RefSeq" id="WP_104516827.1">
    <property type="nucleotide sequence ID" value="NZ_NHRY01000006.1"/>
</dbReference>
<feature type="compositionally biased region" description="Polar residues" evidence="1">
    <location>
        <begin position="266"/>
        <end position="275"/>
    </location>
</feature>
<evidence type="ECO:0000256" key="1">
    <source>
        <dbReference type="SAM" id="MobiDB-lite"/>
    </source>
</evidence>
<dbReference type="PANTHER" id="PTHR15629">
    <property type="entry name" value="SH3YL1 PROTEIN"/>
    <property type="match status" value="1"/>
</dbReference>
<dbReference type="InterPro" id="IPR007461">
    <property type="entry name" value="Ysc84_actin-binding"/>
</dbReference>
<proteinExistence type="predicted"/>
<dbReference type="OrthoDB" id="9782434at2"/>
<dbReference type="Pfam" id="PF04366">
    <property type="entry name" value="Ysc84"/>
    <property type="match status" value="1"/>
</dbReference>
<gene>
    <name evidence="4" type="ORF">CCS01_00135</name>
</gene>
<evidence type="ECO:0000313" key="5">
    <source>
        <dbReference type="Proteomes" id="UP000239724"/>
    </source>
</evidence>
<organism evidence="4 5">
    <name type="scientific">Rhodopila globiformis</name>
    <name type="common">Rhodopseudomonas globiformis</name>
    <dbReference type="NCBI Taxonomy" id="1071"/>
    <lineage>
        <taxon>Bacteria</taxon>
        <taxon>Pseudomonadati</taxon>
        <taxon>Pseudomonadota</taxon>
        <taxon>Alphaproteobacteria</taxon>
        <taxon>Acetobacterales</taxon>
        <taxon>Acetobacteraceae</taxon>
        <taxon>Rhodopila</taxon>
    </lineage>
</organism>
<accession>A0A2S6NPG3</accession>
<evidence type="ECO:0000256" key="2">
    <source>
        <dbReference type="SAM" id="SignalP"/>
    </source>
</evidence>
<protein>
    <recommendedName>
        <fullName evidence="3">Ysc84 actin-binding domain-containing protein</fullName>
    </recommendedName>
</protein>
<dbReference type="PANTHER" id="PTHR15629:SF2">
    <property type="entry name" value="SH3 DOMAIN-CONTAINING YSC84-LIKE PROTEIN 1"/>
    <property type="match status" value="1"/>
</dbReference>
<comment type="caution">
    <text evidence="4">The sequence shown here is derived from an EMBL/GenBank/DDBJ whole genome shotgun (WGS) entry which is preliminary data.</text>
</comment>
<name>A0A2S6NPG3_RHOGL</name>
<feature type="compositionally biased region" description="Pro residues" evidence="1">
    <location>
        <begin position="244"/>
        <end position="259"/>
    </location>
</feature>
<keyword evidence="2" id="KW-0732">Signal</keyword>
<sequence length="293" mass="30803">MIRFLGVAALALLIVQQTACSATQGEQQTLVDRATLTVQEMMTSSVSQDPRRVLPKAKGVMVCPRIFKAGFFFGGEGGRCVLLARAGNGTWSYPAFYTIGSGSFGFQFGIADSELLLLILTEKGLNAVLDSQLKLGATAGIAVATFGAGISGSTTTAIGADIVAFAASRGLFGGVALEGSVMSSDTLWNQLYYGQRFAARQLVMEMQGSNPGADPLREILTRYGSRTAGPAPARGPQQSGYAPAYPPYRAPPAQQPPGQAPYQLPTQLPTGSQGYQPPPGERGPVQEQNLPPR</sequence>
<dbReference type="Proteomes" id="UP000239724">
    <property type="component" value="Unassembled WGS sequence"/>
</dbReference>